<dbReference type="EMBL" id="JABEZW010000011">
    <property type="protein sequence ID" value="MBA0780088.1"/>
    <property type="molecule type" value="Genomic_DNA"/>
</dbReference>
<evidence type="ECO:0000313" key="3">
    <source>
        <dbReference type="Proteomes" id="UP000593568"/>
    </source>
</evidence>
<evidence type="ECO:0000313" key="2">
    <source>
        <dbReference type="EMBL" id="MBA0780088.1"/>
    </source>
</evidence>
<dbReference type="Proteomes" id="UP000593568">
    <property type="component" value="Unassembled WGS sequence"/>
</dbReference>
<keyword evidence="3" id="KW-1185">Reference proteome</keyword>
<feature type="region of interest" description="Disordered" evidence="1">
    <location>
        <begin position="394"/>
        <end position="414"/>
    </location>
</feature>
<gene>
    <name evidence="2" type="ORF">Gotri_004229</name>
</gene>
<feature type="region of interest" description="Disordered" evidence="1">
    <location>
        <begin position="229"/>
        <end position="249"/>
    </location>
</feature>
<sequence>MQQMEEVDIGSVLDMPNTVDKLSVQQMNRWDYVEQESKISVLSHLRGSNTAGKESLDTLRRRGRLVVEKGHNRKHYIHPRKLSGSVDEIEHRKNTIILSPLENSQANAPLFGKTAVERSRNSITEHMDKGKAPCSKLPFKSSVFQENHAVIDLTEKKMYNQIPERPFPQGGSTNHLAEGRKECQLPRTGGSFFHNSADSSAKSRNNCKGKEKIDGIEFKSVGLVMDRGKGVDPSHGSPRRMEKQLPASHRSFVSPRAVGRKKLVQNGCISPQNIAIRDKTLEINKQSLNSFKVEQNFGNVASYGKGKGVVYSHTPKEHETNFINLSGSPIYNNMEANGFGDSNRDACFEEKGGWRSTHYHSDNADQAVGHHFSIFNNIRSQVSQQNKNIVVKRDNASGGNNRTTCDGPESHDATEKKAGVIVSKFNQRSEPSSAKNILPKRQTKHVLNSRNSGFGDSNRDACFEGKGGWRSTHYCSHNADQTVGHHFSRFNNVRCEVSQLNENIVVKRDNASGEKNRTVCDGPENHDATKTAPMIVSKFNYISEPSHAKNMLPKRQTQHALNSRNSDESARVIPNDSDIVFLGSSRKSSSSRSSRINGKHLDVLDLYESSEIRGENSNNMENGNDEDSEDRARQIEADEMLARELQEQLYHEVDGDIAWALQLEEHTLHPTIQNIQEPDHVIISASLGVHVCCTQELESNPAITRDRGKWGGLTPLIGSTRHYRTQSPFPTFQDSSNWIARFPTDRLPWLRSRVLDQLRVTLSRTRNFQSSLGMDLDMRLDILEAMEAVIGDADGMGMAGQIFQVQHDFNELLSLAANTNAVTWVAKLCRNIRNDYEMLLALDDNNHQYGGASINQINSLPLSKVQKEIMPGLQVIYNLNGGIIMHDGKNVLRRFDRHKQKLVGNRKLDERTVKR</sequence>
<proteinExistence type="predicted"/>
<accession>A0A7J9F4J0</accession>
<protein>
    <submittedName>
        <fullName evidence="2">Uncharacterized protein</fullName>
    </submittedName>
</protein>
<reference evidence="2 3" key="1">
    <citation type="journal article" date="2019" name="Genome Biol. Evol.">
        <title>Insights into the evolution of the New World diploid cottons (Gossypium, subgenus Houzingenia) based on genome sequencing.</title>
        <authorList>
            <person name="Grover C.E."/>
            <person name="Arick M.A. 2nd"/>
            <person name="Thrash A."/>
            <person name="Conover J.L."/>
            <person name="Sanders W.S."/>
            <person name="Peterson D.G."/>
            <person name="Frelichowski J.E."/>
            <person name="Scheffler J.A."/>
            <person name="Scheffler B.E."/>
            <person name="Wendel J.F."/>
        </authorList>
    </citation>
    <scope>NUCLEOTIDE SEQUENCE [LARGE SCALE GENOMIC DNA]</scope>
    <source>
        <strain evidence="2">8</strain>
        <tissue evidence="2">Leaf</tissue>
    </source>
</reference>
<organism evidence="2 3">
    <name type="scientific">Gossypium trilobum</name>
    <dbReference type="NCBI Taxonomy" id="34281"/>
    <lineage>
        <taxon>Eukaryota</taxon>
        <taxon>Viridiplantae</taxon>
        <taxon>Streptophyta</taxon>
        <taxon>Embryophyta</taxon>
        <taxon>Tracheophyta</taxon>
        <taxon>Spermatophyta</taxon>
        <taxon>Magnoliopsida</taxon>
        <taxon>eudicotyledons</taxon>
        <taxon>Gunneridae</taxon>
        <taxon>Pentapetalae</taxon>
        <taxon>rosids</taxon>
        <taxon>malvids</taxon>
        <taxon>Malvales</taxon>
        <taxon>Malvaceae</taxon>
        <taxon>Malvoideae</taxon>
        <taxon>Gossypium</taxon>
    </lineage>
</organism>
<evidence type="ECO:0000256" key="1">
    <source>
        <dbReference type="SAM" id="MobiDB-lite"/>
    </source>
</evidence>
<comment type="caution">
    <text evidence="2">The sequence shown here is derived from an EMBL/GenBank/DDBJ whole genome shotgun (WGS) entry which is preliminary data.</text>
</comment>
<dbReference type="AlphaFoldDB" id="A0A7J9F4J0"/>
<feature type="region of interest" description="Disordered" evidence="1">
    <location>
        <begin position="612"/>
        <end position="631"/>
    </location>
</feature>
<name>A0A7J9F4J0_9ROSI</name>